<protein>
    <submittedName>
        <fullName evidence="2">Uncharacterized protein</fullName>
    </submittedName>
</protein>
<keyword evidence="3" id="KW-1185">Reference proteome</keyword>
<reference evidence="2 3" key="1">
    <citation type="journal article" date="2021" name="Microbiol. Spectr.">
        <title>A Single Bacterium Capable of Oxidation and Reduction of Iron at Circumneutral pH.</title>
        <authorList>
            <person name="Kato S."/>
            <person name="Ohkuma M."/>
        </authorList>
    </citation>
    <scope>NUCLEOTIDE SEQUENCE [LARGE SCALE GENOMIC DNA]</scope>
    <source>
        <strain evidence="2 3">MIZ03</strain>
    </source>
</reference>
<sequence>MQTQYLSQVIDAALTEGLRAEASYLSRYDQAEQALKRRVEGSSEDYARIIRSITQTRSVSAKLKKTHPLVFDDVSRSERIVADILRSFEVTDGDEDDDGLSPITTVKPVV</sequence>
<evidence type="ECO:0000313" key="2">
    <source>
        <dbReference type="EMBL" id="BCO26153.1"/>
    </source>
</evidence>
<evidence type="ECO:0000256" key="1">
    <source>
        <dbReference type="SAM" id="MobiDB-lite"/>
    </source>
</evidence>
<dbReference type="EMBL" id="AP024238">
    <property type="protein sequence ID" value="BCO26153.1"/>
    <property type="molecule type" value="Genomic_DNA"/>
</dbReference>
<name>A0ABM7MJ08_9BURK</name>
<evidence type="ECO:0000313" key="3">
    <source>
        <dbReference type="Proteomes" id="UP000824366"/>
    </source>
</evidence>
<proteinExistence type="predicted"/>
<feature type="region of interest" description="Disordered" evidence="1">
    <location>
        <begin position="91"/>
        <end position="110"/>
    </location>
</feature>
<accession>A0ABM7MJ08</accession>
<gene>
    <name evidence="2" type="ORF">MIZ03_1033</name>
</gene>
<organism evidence="2 3">
    <name type="scientific">Rhodoferax lithotrophicus</name>
    <dbReference type="NCBI Taxonomy" id="2798804"/>
    <lineage>
        <taxon>Bacteria</taxon>
        <taxon>Pseudomonadati</taxon>
        <taxon>Pseudomonadota</taxon>
        <taxon>Betaproteobacteria</taxon>
        <taxon>Burkholderiales</taxon>
        <taxon>Comamonadaceae</taxon>
        <taxon>Rhodoferax</taxon>
    </lineage>
</organism>
<dbReference type="Proteomes" id="UP000824366">
    <property type="component" value="Chromosome"/>
</dbReference>
<dbReference type="RefSeq" id="WP_223909274.1">
    <property type="nucleotide sequence ID" value="NZ_AP024238.1"/>
</dbReference>